<dbReference type="SUPFAM" id="SSF63829">
    <property type="entry name" value="Calcium-dependent phosphotriesterase"/>
    <property type="match status" value="3"/>
</dbReference>
<gene>
    <name evidence="3" type="ORF">XpiCFBP4643_15785</name>
</gene>
<dbReference type="InterPro" id="IPR013783">
    <property type="entry name" value="Ig-like_fold"/>
</dbReference>
<organism evidence="3 4">
    <name type="scientific">Xanthomonas pisi</name>
    <dbReference type="NCBI Taxonomy" id="56457"/>
    <lineage>
        <taxon>Bacteria</taxon>
        <taxon>Pseudomonadati</taxon>
        <taxon>Pseudomonadota</taxon>
        <taxon>Gammaproteobacteria</taxon>
        <taxon>Lysobacterales</taxon>
        <taxon>Lysobacteraceae</taxon>
        <taxon>Xanthomonas</taxon>
    </lineage>
</organism>
<comment type="caution">
    <text evidence="3">The sequence shown here is derived from an EMBL/GenBank/DDBJ whole genome shotgun (WGS) entry which is preliminary data.</text>
</comment>
<feature type="chain" id="PRO_5015540519" evidence="1">
    <location>
        <begin position="17"/>
        <end position="744"/>
    </location>
</feature>
<feature type="signal peptide" evidence="1">
    <location>
        <begin position="1"/>
        <end position="16"/>
    </location>
</feature>
<name>A0A2S7D0Y3_9XANT</name>
<dbReference type="InterPro" id="IPR015943">
    <property type="entry name" value="WD40/YVTN_repeat-like_dom_sf"/>
</dbReference>
<dbReference type="EMBL" id="MDEI01000013">
    <property type="protein sequence ID" value="PPU67460.1"/>
    <property type="molecule type" value="Genomic_DNA"/>
</dbReference>
<keyword evidence="3" id="KW-0808">Transferase</keyword>
<evidence type="ECO:0000259" key="2">
    <source>
        <dbReference type="Pfam" id="PF07495"/>
    </source>
</evidence>
<evidence type="ECO:0000256" key="1">
    <source>
        <dbReference type="SAM" id="SignalP"/>
    </source>
</evidence>
<dbReference type="PANTHER" id="PTHR40274">
    <property type="entry name" value="VIRGINIAMYCIN B LYASE"/>
    <property type="match status" value="1"/>
</dbReference>
<dbReference type="InterPro" id="IPR011110">
    <property type="entry name" value="Reg_prop"/>
</dbReference>
<dbReference type="Pfam" id="PF07494">
    <property type="entry name" value="Reg_prop"/>
    <property type="match status" value="4"/>
</dbReference>
<keyword evidence="4" id="KW-1185">Reference proteome</keyword>
<keyword evidence="1" id="KW-0732">Signal</keyword>
<dbReference type="AlphaFoldDB" id="A0A2S7D0Y3"/>
<reference evidence="4" key="1">
    <citation type="submission" date="2016-08" db="EMBL/GenBank/DDBJ databases">
        <authorList>
            <person name="Merda D."/>
            <person name="Briand M."/>
            <person name="Taghouti G."/>
            <person name="Carrere S."/>
            <person name="Gouzy J."/>
            <person name="Portier P."/>
            <person name="Jacques M.-A."/>
            <person name="Fischer-Le Saux M."/>
        </authorList>
    </citation>
    <scope>NUCLEOTIDE SEQUENCE [LARGE SCALE GENOMIC DNA]</scope>
    <source>
        <strain evidence="4">CFBP4643</strain>
    </source>
</reference>
<feature type="domain" description="Two component regulator three Y" evidence="2">
    <location>
        <begin position="689"/>
        <end position="742"/>
    </location>
</feature>
<protein>
    <submittedName>
        <fullName evidence="3">Histidine kinase</fullName>
    </submittedName>
</protein>
<dbReference type="PANTHER" id="PTHR40274:SF3">
    <property type="entry name" value="VIRGINIAMYCIN B LYASE"/>
    <property type="match status" value="1"/>
</dbReference>
<accession>A0A2S7D0Y3</accession>
<dbReference type="Pfam" id="PF07495">
    <property type="entry name" value="Y_Y_Y"/>
    <property type="match status" value="1"/>
</dbReference>
<keyword evidence="3" id="KW-0418">Kinase</keyword>
<evidence type="ECO:0000313" key="4">
    <source>
        <dbReference type="Proteomes" id="UP000238191"/>
    </source>
</evidence>
<dbReference type="Gene3D" id="2.130.10.10">
    <property type="entry name" value="YVTN repeat-like/Quinoprotein amine dehydrogenase"/>
    <property type="match status" value="3"/>
</dbReference>
<sequence>MWLVLLIAALPLLACAAVPTTPVPIQLTVADGLPSNTVNDFAEDRNGYLWLATADGLARFDGRSYRIWRMEDGLTDNFVWAMRVDADDRLWVGFNDGGVGVLDPQRRAFKLLESTQFPELRRATVWAITQTPDGDLWFGTSKNGLYRRRQDGRMQRFIFAADDARSLPGNNITALRVTPDGSLWIGGNSGVARWTGRDFERVPLPGNTQSSNGMRLDSRGTLWVTDGSYQLYQLNSKGQFVTQPWYGNENDQRVGGVLLRDRVGRYWLDTMAGLGISTGKDVVNVPIYSLSAHGLVKPSWSSAYEDREGGIWFASLNGGLWHLPPNWNTFAVLSYHADDRQSISNPFVKASAVSASGGLWIAGTRGVLERLDPNSGVVERHLQPIYDLRWPVSLIESRSGYVWIGLAKSLVRYDPRTKQSKRWPLSTESASTNYDNPERLALDAQDRLWIYMTNAGLQIRDDEGRLIREIAHGSHGLDTANVYDLRLGPDGQMWLASSTGLRRWDPKADAFVMVRGAPASTNYVFRFTDSGVVWIGLMGELRRYLWDGVQLKHLDTIDRTQEFPMVAPNGLVVDGAGVAWVSSARGLIRVDPASKMVRVYGVHDGLPNQQFQENTLVRATGGQILGGTPDGVVLFDPTQMRPNTRQPPLLIERVGLRRGERGLDVTGVEPLQLQHGDRDLHIVARMPTFTHSESTSYRFRLSGYDPDWIDVGPGGERLFSRLPPGHYTLEVQGRTADGIWSASQ</sequence>
<proteinExistence type="predicted"/>
<dbReference type="GO" id="GO:0016301">
    <property type="term" value="F:kinase activity"/>
    <property type="evidence" value="ECO:0007669"/>
    <property type="project" value="UniProtKB-KW"/>
</dbReference>
<dbReference type="InterPro" id="IPR011123">
    <property type="entry name" value="Y_Y_Y"/>
</dbReference>
<dbReference type="InterPro" id="IPR051344">
    <property type="entry name" value="Vgb"/>
</dbReference>
<dbReference type="Gene3D" id="2.60.40.10">
    <property type="entry name" value="Immunoglobulins"/>
    <property type="match status" value="1"/>
</dbReference>
<feature type="non-terminal residue" evidence="3">
    <location>
        <position position="744"/>
    </location>
</feature>
<dbReference type="Proteomes" id="UP000238191">
    <property type="component" value="Unassembled WGS sequence"/>
</dbReference>
<evidence type="ECO:0000313" key="3">
    <source>
        <dbReference type="EMBL" id="PPU67460.1"/>
    </source>
</evidence>